<dbReference type="RefSeq" id="WP_109092776.1">
    <property type="nucleotide sequence ID" value="NZ_CAMELQ010000041.1"/>
</dbReference>
<dbReference type="InterPro" id="IPR004670">
    <property type="entry name" value="NhaA"/>
</dbReference>
<comment type="catalytic activity">
    <reaction evidence="11">
        <text>Na(+)(in) + 2 H(+)(out) = Na(+)(out) + 2 H(+)(in)</text>
        <dbReference type="Rhea" id="RHEA:29251"/>
        <dbReference type="ChEBI" id="CHEBI:15378"/>
        <dbReference type="ChEBI" id="CHEBI:29101"/>
    </reaction>
</comment>
<keyword evidence="10 11" id="KW-0739">Sodium transport</keyword>
<evidence type="ECO:0000256" key="7">
    <source>
        <dbReference type="ARBA" id="ARBA00023053"/>
    </source>
</evidence>
<gene>
    <name evidence="11 12" type="primary">nhaA</name>
    <name evidence="12" type="ORF">DD236_02470</name>
</gene>
<feature type="transmembrane region" description="Helical" evidence="11">
    <location>
        <begin position="371"/>
        <end position="390"/>
    </location>
</feature>
<dbReference type="PANTHER" id="PTHR30341">
    <property type="entry name" value="SODIUM ION/PROTON ANTIPORTER NHAA-RELATED"/>
    <property type="match status" value="1"/>
</dbReference>
<accession>A0A2V1KCP0</accession>
<evidence type="ECO:0000256" key="3">
    <source>
        <dbReference type="ARBA" id="ARBA00022449"/>
    </source>
</evidence>
<keyword evidence="7 11" id="KW-0915">Sodium</keyword>
<evidence type="ECO:0000313" key="13">
    <source>
        <dbReference type="Proteomes" id="UP000245283"/>
    </source>
</evidence>
<evidence type="ECO:0000256" key="1">
    <source>
        <dbReference type="ARBA" id="ARBA00004429"/>
    </source>
</evidence>
<feature type="transmembrane region" description="Helical" evidence="11">
    <location>
        <begin position="301"/>
        <end position="324"/>
    </location>
</feature>
<dbReference type="GO" id="GO:0006885">
    <property type="term" value="P:regulation of pH"/>
    <property type="evidence" value="ECO:0007669"/>
    <property type="project" value="UniProtKB-UniRule"/>
</dbReference>
<feature type="transmembrane region" description="Helical" evidence="11">
    <location>
        <begin position="268"/>
        <end position="289"/>
    </location>
</feature>
<dbReference type="AlphaFoldDB" id="A0A2V1KCP0"/>
<reference evidence="13" key="1">
    <citation type="submission" date="2018-05" db="EMBL/GenBank/DDBJ databases">
        <authorList>
            <person name="Li Y."/>
        </authorList>
    </citation>
    <scope>NUCLEOTIDE SEQUENCE [LARGE SCALE GENOMIC DNA]</scope>
    <source>
        <strain evidence="13">sk1b4</strain>
    </source>
</reference>
<proteinExistence type="inferred from homology"/>
<comment type="subcellular location">
    <subcellularLocation>
        <location evidence="1">Cell inner membrane</location>
        <topology evidence="1">Multi-pass membrane protein</topology>
    </subcellularLocation>
    <subcellularLocation>
        <location evidence="11">Cell membrane</location>
        <topology evidence="11">Multi-pass membrane protein</topology>
    </subcellularLocation>
</comment>
<dbReference type="Pfam" id="PF06965">
    <property type="entry name" value="Na_H_antiport_1"/>
    <property type="match status" value="1"/>
</dbReference>
<feature type="transmembrane region" description="Helical" evidence="11">
    <location>
        <begin position="207"/>
        <end position="223"/>
    </location>
</feature>
<dbReference type="PANTHER" id="PTHR30341:SF0">
    <property type="entry name" value="NA(+)_H(+) ANTIPORTER NHAA"/>
    <property type="match status" value="1"/>
</dbReference>
<comment type="function">
    <text evidence="11">Na(+)/H(+) antiporter that extrudes sodium in exchange for external protons.</text>
</comment>
<evidence type="ECO:0000256" key="10">
    <source>
        <dbReference type="ARBA" id="ARBA00023201"/>
    </source>
</evidence>
<keyword evidence="3 11" id="KW-0050">Antiport</keyword>
<keyword evidence="5 11" id="KW-0812">Transmembrane</keyword>
<keyword evidence="9 11" id="KW-0472">Membrane</keyword>
<evidence type="ECO:0000256" key="2">
    <source>
        <dbReference type="ARBA" id="ARBA00022448"/>
    </source>
</evidence>
<evidence type="ECO:0000256" key="6">
    <source>
        <dbReference type="ARBA" id="ARBA00022989"/>
    </source>
</evidence>
<keyword evidence="4 11" id="KW-1003">Cell membrane</keyword>
<dbReference type="OrthoDB" id="117402at2"/>
<dbReference type="InterPro" id="IPR023171">
    <property type="entry name" value="Na/H_antiporter_dom_sf"/>
</dbReference>
<evidence type="ECO:0000256" key="8">
    <source>
        <dbReference type="ARBA" id="ARBA00023065"/>
    </source>
</evidence>
<dbReference type="HAMAP" id="MF_01844">
    <property type="entry name" value="NhaA"/>
    <property type="match status" value="1"/>
</dbReference>
<evidence type="ECO:0000256" key="9">
    <source>
        <dbReference type="ARBA" id="ARBA00023136"/>
    </source>
</evidence>
<evidence type="ECO:0000256" key="4">
    <source>
        <dbReference type="ARBA" id="ARBA00022475"/>
    </source>
</evidence>
<keyword evidence="8 11" id="KW-0406">Ion transport</keyword>
<dbReference type="GO" id="GO:0005886">
    <property type="term" value="C:plasma membrane"/>
    <property type="evidence" value="ECO:0007669"/>
    <property type="project" value="UniProtKB-SubCell"/>
</dbReference>
<evidence type="ECO:0000256" key="5">
    <source>
        <dbReference type="ARBA" id="ARBA00022692"/>
    </source>
</evidence>
<protein>
    <recommendedName>
        <fullName evidence="11">Na(+)/H(+) antiporter NhaA</fullName>
    </recommendedName>
    <alternativeName>
        <fullName evidence="11">Sodium/proton antiporter NhaA</fullName>
    </alternativeName>
</protein>
<evidence type="ECO:0000313" key="12">
    <source>
        <dbReference type="EMBL" id="PWF27277.1"/>
    </source>
</evidence>
<dbReference type="NCBIfam" id="TIGR00773">
    <property type="entry name" value="NhaA"/>
    <property type="match status" value="1"/>
</dbReference>
<comment type="caution">
    <text evidence="12">The sequence shown here is derived from an EMBL/GenBank/DDBJ whole genome shotgun (WGS) entry which is preliminary data.</text>
</comment>
<dbReference type="Gene3D" id="1.20.1530.10">
    <property type="entry name" value="Na+/H+ antiporter like domain"/>
    <property type="match status" value="1"/>
</dbReference>
<feature type="transmembrane region" description="Helical" evidence="11">
    <location>
        <begin position="102"/>
        <end position="122"/>
    </location>
</feature>
<keyword evidence="6 11" id="KW-1133">Transmembrane helix</keyword>
<organism evidence="12 13">
    <name type="scientific">Ancrocorticia populi</name>
    <dbReference type="NCBI Taxonomy" id="2175228"/>
    <lineage>
        <taxon>Bacteria</taxon>
        <taxon>Bacillati</taxon>
        <taxon>Actinomycetota</taxon>
        <taxon>Actinomycetes</taxon>
        <taxon>Actinomycetales</taxon>
        <taxon>Actinomycetaceae</taxon>
        <taxon>Ancrocorticia</taxon>
    </lineage>
</organism>
<keyword evidence="13" id="KW-1185">Reference proteome</keyword>
<feature type="transmembrane region" description="Helical" evidence="11">
    <location>
        <begin position="63"/>
        <end position="81"/>
    </location>
</feature>
<name>A0A2V1KCP0_9ACTO</name>
<dbReference type="EMBL" id="QETB01000001">
    <property type="protein sequence ID" value="PWF27277.1"/>
    <property type="molecule type" value="Genomic_DNA"/>
</dbReference>
<feature type="transmembrane region" description="Helical" evidence="11">
    <location>
        <begin position="128"/>
        <end position="149"/>
    </location>
</feature>
<sequence>MSASMNPLVRYRHALRNESVGGLVLVAGAIIALIWANSPVRESYFTISEAVIGPHALHLDLTIAEWAADGLLTVFFFVVGLELKQEFSTGSLHDPKKAAVPILAAVCGMAGPIGVYCLIQVVTGSSEYGGWAIPVATDIAFALAILAIFGKGLPAAARTFLMTLAVADDLGGIIVIAIFFSSGINFLWLALAVVAIALFGFLAKKRIIHWWILWPIAILAWYFMHSSGIHATIAGVALGMVVAARPAEGEVHGLTHTFTKKFEFASSGFVVPIFAFFAAGVNITEAGGLGELLADPVSVGIYLGLPLGKCIGITGGVWIMLRFFKLSLGEGIKLGDIVPISFVTGVGFTVSLLIAQLSFPANHPHEAHAKVAVILGSLLAIILGAIALKIREYQRLSEI</sequence>
<dbReference type="Proteomes" id="UP000245283">
    <property type="component" value="Unassembled WGS sequence"/>
</dbReference>
<feature type="transmembrane region" description="Helical" evidence="11">
    <location>
        <begin position="20"/>
        <end position="38"/>
    </location>
</feature>
<feature type="transmembrane region" description="Helical" evidence="11">
    <location>
        <begin position="336"/>
        <end position="359"/>
    </location>
</feature>
<dbReference type="GO" id="GO:0015385">
    <property type="term" value="F:sodium:proton antiporter activity"/>
    <property type="evidence" value="ECO:0007669"/>
    <property type="project" value="UniProtKB-UniRule"/>
</dbReference>
<comment type="similarity">
    <text evidence="11">Belongs to the NhaA Na(+)/H(+) (TC 2.A.33) antiporter family.</text>
</comment>
<keyword evidence="2 11" id="KW-0813">Transport</keyword>
<evidence type="ECO:0000256" key="11">
    <source>
        <dbReference type="HAMAP-Rule" id="MF_01844"/>
    </source>
</evidence>